<evidence type="ECO:0000313" key="1">
    <source>
        <dbReference type="EMBL" id="SMF85912.1"/>
    </source>
</evidence>
<evidence type="ECO:0000313" key="2">
    <source>
        <dbReference type="Proteomes" id="UP000192917"/>
    </source>
</evidence>
<accession>A0A1Y6CY35</accession>
<dbReference type="STRING" id="560819.SAMN05428998_1744"/>
<dbReference type="EMBL" id="FWZX01000074">
    <property type="protein sequence ID" value="SMF85912.1"/>
    <property type="molecule type" value="Genomic_DNA"/>
</dbReference>
<gene>
    <name evidence="1" type="ORF">SAMN05428998_1744</name>
</gene>
<name>A0A1Y6CY35_9PROT</name>
<sequence>MTGLPIIVSEGSPKWVVDLLRVADTIAELGPIRADFFAEDGFHLDGRAGVLPQELIDAAAERRRRLASSRREGRADG</sequence>
<reference evidence="1 2" key="1">
    <citation type="submission" date="2017-04" db="EMBL/GenBank/DDBJ databases">
        <authorList>
            <person name="Afonso C.L."/>
            <person name="Miller P.J."/>
            <person name="Scott M.A."/>
            <person name="Spackman E."/>
            <person name="Goraichik I."/>
            <person name="Dimitrov K.M."/>
            <person name="Suarez D.L."/>
            <person name="Swayne D.E."/>
        </authorList>
    </citation>
    <scope>NUCLEOTIDE SEQUENCE [LARGE SCALE GENOMIC DNA]</scope>
    <source>
        <strain evidence="1 2">USBA 355</strain>
    </source>
</reference>
<organism evidence="1 2">
    <name type="scientific">Tistlia consotensis USBA 355</name>
    <dbReference type="NCBI Taxonomy" id="560819"/>
    <lineage>
        <taxon>Bacteria</taxon>
        <taxon>Pseudomonadati</taxon>
        <taxon>Pseudomonadota</taxon>
        <taxon>Alphaproteobacteria</taxon>
        <taxon>Rhodospirillales</taxon>
        <taxon>Rhodovibrionaceae</taxon>
        <taxon>Tistlia</taxon>
    </lineage>
</organism>
<dbReference type="Proteomes" id="UP000192917">
    <property type="component" value="Unassembled WGS sequence"/>
</dbReference>
<dbReference type="RefSeq" id="WP_085127540.1">
    <property type="nucleotide sequence ID" value="NZ_FWZX01000074.1"/>
</dbReference>
<proteinExistence type="predicted"/>
<dbReference type="AlphaFoldDB" id="A0A1Y6CY35"/>
<protein>
    <submittedName>
        <fullName evidence="1">Uncharacterized protein</fullName>
    </submittedName>
</protein>
<keyword evidence="2" id="KW-1185">Reference proteome</keyword>